<proteinExistence type="predicted"/>
<dbReference type="AlphaFoldDB" id="E4NK09"/>
<name>E4NK09_KITSK</name>
<organism evidence="1 2">
    <name type="scientific">Kitasatospora setae (strain ATCC 33774 / DSM 43861 / JCM 3304 / KCC A-0304 / NBRC 14216 / KM-6054)</name>
    <name type="common">Streptomyces setae</name>
    <dbReference type="NCBI Taxonomy" id="452652"/>
    <lineage>
        <taxon>Bacteria</taxon>
        <taxon>Bacillati</taxon>
        <taxon>Actinomycetota</taxon>
        <taxon>Actinomycetes</taxon>
        <taxon>Kitasatosporales</taxon>
        <taxon>Streptomycetaceae</taxon>
        <taxon>Kitasatospora</taxon>
    </lineage>
</organism>
<evidence type="ECO:0000313" key="1">
    <source>
        <dbReference type="EMBL" id="BAJ33307.1"/>
    </source>
</evidence>
<evidence type="ECO:0000313" key="2">
    <source>
        <dbReference type="Proteomes" id="UP000007076"/>
    </source>
</evidence>
<gene>
    <name evidence="1" type="ordered locus">KSE_75540</name>
</gene>
<protein>
    <submittedName>
        <fullName evidence="1">Uncharacterized protein</fullName>
    </submittedName>
</protein>
<dbReference type="Gene3D" id="2.130.10.10">
    <property type="entry name" value="YVTN repeat-like/Quinoprotein amine dehydrogenase"/>
    <property type="match status" value="1"/>
</dbReference>
<dbReference type="EMBL" id="AP010968">
    <property type="protein sequence ID" value="BAJ33307.1"/>
    <property type="molecule type" value="Genomic_DNA"/>
</dbReference>
<dbReference type="STRING" id="452652.KSE_75540"/>
<reference evidence="1 2" key="1">
    <citation type="journal article" date="2010" name="DNA Res.">
        <title>Genome sequence of Kitasatospora setae NBRC 14216T: an evolutionary snapshot of the family Streptomycetaceae.</title>
        <authorList>
            <person name="Ichikawa N."/>
            <person name="Oguchi A."/>
            <person name="Ikeda H."/>
            <person name="Ishikawa J."/>
            <person name="Kitani S."/>
            <person name="Watanabe Y."/>
            <person name="Nakamura S."/>
            <person name="Katano Y."/>
            <person name="Kishi E."/>
            <person name="Sasagawa M."/>
            <person name="Ankai A."/>
            <person name="Fukui S."/>
            <person name="Hashimoto Y."/>
            <person name="Kamata S."/>
            <person name="Otoguro M."/>
            <person name="Tanikawa S."/>
            <person name="Nihira T."/>
            <person name="Horinouchi S."/>
            <person name="Ohnishi Y."/>
            <person name="Hayakawa M."/>
            <person name="Kuzuyama T."/>
            <person name="Arisawa A."/>
            <person name="Nomoto F."/>
            <person name="Miura H."/>
            <person name="Takahashi Y."/>
            <person name="Fujita N."/>
        </authorList>
    </citation>
    <scope>NUCLEOTIDE SEQUENCE [LARGE SCALE GENOMIC DNA]</scope>
    <source>
        <strain evidence="2">ATCC 33774 / DSM 43861 / JCM 3304 / KCC A-0304 / NBRC 14216 / KM-6054</strain>
    </source>
</reference>
<dbReference type="KEGG" id="ksk:KSE_75540"/>
<dbReference type="SUPFAM" id="SSF63825">
    <property type="entry name" value="YWTD domain"/>
    <property type="match status" value="1"/>
</dbReference>
<accession>E4NK09</accession>
<sequence>MWESSTRKPLKDVKVANAGTKTALNTANGRIYTVQPGERTLTSVLIEIDPASGKTRTWDTADKYFDGVAAHPVTGRFYVAGSLYNSSGFALTAFDPAAGKSLGKAEIPGDVAHGVAVDFVAKEVFVASSDKIGYKPRTVIFSDRP</sequence>
<keyword evidence="2" id="KW-1185">Reference proteome</keyword>
<dbReference type="Proteomes" id="UP000007076">
    <property type="component" value="Chromosome"/>
</dbReference>
<dbReference type="PATRIC" id="fig|452652.3.peg.7597"/>
<dbReference type="InterPro" id="IPR015943">
    <property type="entry name" value="WD40/YVTN_repeat-like_dom_sf"/>
</dbReference>
<dbReference type="HOGENOM" id="CLU_1784305_0_0_11"/>